<feature type="signal peptide" evidence="1">
    <location>
        <begin position="1"/>
        <end position="25"/>
    </location>
</feature>
<evidence type="ECO:0000313" key="2">
    <source>
        <dbReference type="EMBL" id="NMG75948.1"/>
    </source>
</evidence>
<dbReference type="RefSeq" id="WP_169261100.1">
    <property type="nucleotide sequence ID" value="NZ_WTVQ01000023.1"/>
</dbReference>
<comment type="caution">
    <text evidence="2">The sequence shown here is derived from an EMBL/GenBank/DDBJ whole genome shotgun (WGS) entry which is preliminary data.</text>
</comment>
<reference evidence="2 3" key="1">
    <citation type="submission" date="2019-12" db="EMBL/GenBank/DDBJ databases">
        <title>Comparative genomics gives insights into the taxonomy of the Azoarcus-Aromatoleum group and reveals separate origins of nif in the plant-associated Azoarcus and non-plant-associated Aromatoleum sub-groups.</title>
        <authorList>
            <person name="Lafos M."/>
            <person name="Maluk M."/>
            <person name="Batista M."/>
            <person name="Junghare M."/>
            <person name="Carmona M."/>
            <person name="Faoro H."/>
            <person name="Cruz L.M."/>
            <person name="Battistoni F."/>
            <person name="De Souza E."/>
            <person name="Pedrosa F."/>
            <person name="Chen W.-M."/>
            <person name="Poole P.S."/>
            <person name="Dixon R.A."/>
            <person name="James E.K."/>
        </authorList>
    </citation>
    <scope>NUCLEOTIDE SEQUENCE [LARGE SCALE GENOMIC DNA]</scope>
    <source>
        <strain evidence="2 3">22Lin</strain>
    </source>
</reference>
<dbReference type="EMBL" id="WTVQ01000023">
    <property type="protein sequence ID" value="NMG75948.1"/>
    <property type="molecule type" value="Genomic_DNA"/>
</dbReference>
<keyword evidence="3" id="KW-1185">Reference proteome</keyword>
<proteinExistence type="predicted"/>
<gene>
    <name evidence="2" type="ORF">GPA25_14360</name>
</gene>
<keyword evidence="1" id="KW-0732">Signal</keyword>
<evidence type="ECO:0000256" key="1">
    <source>
        <dbReference type="SAM" id="SignalP"/>
    </source>
</evidence>
<name>A0ABX1QCA0_9RHOO</name>
<organism evidence="2 3">
    <name type="scientific">Aromatoleum diolicum</name>
    <dbReference type="NCBI Taxonomy" id="75796"/>
    <lineage>
        <taxon>Bacteria</taxon>
        <taxon>Pseudomonadati</taxon>
        <taxon>Pseudomonadota</taxon>
        <taxon>Betaproteobacteria</taxon>
        <taxon>Rhodocyclales</taxon>
        <taxon>Rhodocyclaceae</taxon>
        <taxon>Aromatoleum</taxon>
    </lineage>
</organism>
<dbReference type="Proteomes" id="UP000648984">
    <property type="component" value="Unassembled WGS sequence"/>
</dbReference>
<feature type="chain" id="PRO_5045185548" evidence="1">
    <location>
        <begin position="26"/>
        <end position="166"/>
    </location>
</feature>
<accession>A0ABX1QCA0</accession>
<sequence length="166" mass="18027">MRPNAFAPAVAIVIALVTVTMPAGAAALRDPLANELTRQEGGDLRWRVEPAVRHGIDDIRLAIDSRIAARGDSGLTRETFGELGVAIDDRVTRLVSCCIKPGPAGRHLHMLLAEMVDGTDLMKRATTVDGRRLGLLKVIQALNLYGTLFIHPDWRALDESIDVSAR</sequence>
<protein>
    <submittedName>
        <fullName evidence="2">Uncharacterized protein</fullName>
    </submittedName>
</protein>
<evidence type="ECO:0000313" key="3">
    <source>
        <dbReference type="Proteomes" id="UP000648984"/>
    </source>
</evidence>